<comment type="caution">
    <text evidence="1">The sequence shown here is derived from an EMBL/GenBank/DDBJ whole genome shotgun (WGS) entry which is preliminary data.</text>
</comment>
<dbReference type="Proteomes" id="UP000078387">
    <property type="component" value="Unassembled WGS sequence"/>
</dbReference>
<evidence type="ECO:0000313" key="2">
    <source>
        <dbReference type="Proteomes" id="UP000078387"/>
    </source>
</evidence>
<accession>A0A5K1VSH4</accession>
<name>A0A5K1VSH4_ENTHI</name>
<sequence length="977" mass="111143">METCMNLQPQPRPKRILGGWDNVINEVIECNKNIKNEKEKIKETAHEIAIDAVKEKEEWERKSNKEKLMNGIKIAQTISYYIQNYWEAIGGWKMMSGDKKKINEHSQYKEVIEIFKSCQLPNETDVKEDPMNILKKIGGLTKNQMAEVVNTVESVKRCQTNTKEDICIVEEIKAAIVLYKETPPIIEIFNNFNGEKLPVLIVLKDECTKTSIVDLLPCFAKYSQVIALNDSDEETIGRVANGISDVIIVTHSILKQCLKQISQRKFDLIVYENELIESNDLNTPILLTNLQYDSLVLFITSLQPCFPRHLSLLFPNDLPTTFWQRCNISHIESLAQLLRSLILTVSVHPPSTLRQINAPHPLKLIKPKEFNSPPKLEIPQFPEFLVIRSNIQSKKFDIKSSDNQRLNNVMDEIILKRKIIPLETIRLPQLPKVNLLDSLRRCQSLKPLLDNIDSLIRNKQRFAVVTQNIRFICLVLHALQIIRPTPIIILKKFEDTSVLAGIYKIKGGCIIVSDECVDALRYFTVESVILMKSSIGLEIKSIVGAVDVILVGEKINNQILPTINEKKEKKIDEFARNNYIPCERVVQISKEKLVESILDNLYHYKNQKEINISSSSNEVKEENVNTLNTLPIKNNKPDISFINIPSISSQPPLINTVSTSSNRNIPSPLNEHKNIKLPLISTSLQQPIPLTTTPQELETNPIINNNIWDNEIQKIEKKITKKIEDIKKEEKILDIINKLKKYKEKEFLKENDVFKPKENSRDGLKQIEIPSLLFKYTPSKYEPCTELKKLNIPIIELNQIQTFYLNPLFIHLAHSDYRKRTNDMLPKKSLKSSSYAQTHPIGPQGPIRIEQAMQYQTRRPIGTGPGGVAIPMTRYVQLNPVYAGVPQFSAAIPIMTPSINQTVPQGLAQPVIPPLAPGITGISRPVGYGGKLINGFNIPPPQPDSAQVGLRPMTNYQNQRQPQISTVTPVFVPKKKN</sequence>
<dbReference type="AlphaFoldDB" id="A0A5K1VSH4"/>
<dbReference type="VEuPathDB" id="AmoebaDB:EHI5A_125210"/>
<protein>
    <submittedName>
        <fullName evidence="1">Uncharacterized protein</fullName>
    </submittedName>
</protein>
<dbReference type="EMBL" id="BDEQ01000001">
    <property type="protein sequence ID" value="GAT98497.1"/>
    <property type="molecule type" value="Genomic_DNA"/>
</dbReference>
<proteinExistence type="predicted"/>
<evidence type="ECO:0000313" key="1">
    <source>
        <dbReference type="EMBL" id="GAT98497.1"/>
    </source>
</evidence>
<dbReference type="VEuPathDB" id="AmoebaDB:EHI7A_078540"/>
<reference evidence="1 2" key="1">
    <citation type="submission" date="2016-05" db="EMBL/GenBank/DDBJ databases">
        <title>First whole genome sequencing of Entamoeba histolytica HM1:IMSS-clone-6.</title>
        <authorList>
            <person name="Mukherjee Avik.K."/>
            <person name="Izumyama S."/>
            <person name="Nakada-Tsukui K."/>
            <person name="Nozaki T."/>
        </authorList>
    </citation>
    <scope>NUCLEOTIDE SEQUENCE [LARGE SCALE GENOMIC DNA]</scope>
    <source>
        <strain evidence="1 2">HM1:IMSS clone 6</strain>
    </source>
</reference>
<organism evidence="1 2">
    <name type="scientific">Entamoeba histolytica</name>
    <dbReference type="NCBI Taxonomy" id="5759"/>
    <lineage>
        <taxon>Eukaryota</taxon>
        <taxon>Amoebozoa</taxon>
        <taxon>Evosea</taxon>
        <taxon>Archamoebae</taxon>
        <taxon>Mastigamoebida</taxon>
        <taxon>Entamoebidae</taxon>
        <taxon>Entamoeba</taxon>
    </lineage>
</organism>
<dbReference type="VEuPathDB" id="AmoebaDB:EHI_190860"/>
<dbReference type="VEuPathDB" id="AmoebaDB:KM1_145060"/>
<gene>
    <name evidence="1" type="ORF">CL6EHI_190860</name>
</gene>
<dbReference type="VEuPathDB" id="AmoebaDB:EHI8A_090920"/>
<dbReference type="OMA" id="KRCQINT"/>